<keyword evidence="2" id="KW-1185">Reference proteome</keyword>
<evidence type="ECO:0000313" key="1">
    <source>
        <dbReference type="EMBL" id="MPC65282.1"/>
    </source>
</evidence>
<dbReference type="AlphaFoldDB" id="A0A5B7H2H5"/>
<accession>A0A5B7H2H5</accession>
<proteinExistence type="predicted"/>
<reference evidence="1 2" key="1">
    <citation type="submission" date="2019-05" db="EMBL/GenBank/DDBJ databases">
        <title>Another draft genome of Portunus trituberculatus and its Hox gene families provides insights of decapod evolution.</title>
        <authorList>
            <person name="Jeong J.-H."/>
            <person name="Song I."/>
            <person name="Kim S."/>
            <person name="Choi T."/>
            <person name="Kim D."/>
            <person name="Ryu S."/>
            <person name="Kim W."/>
        </authorList>
    </citation>
    <scope>NUCLEOTIDE SEQUENCE [LARGE SCALE GENOMIC DNA]</scope>
    <source>
        <tissue evidence="1">Muscle</tissue>
    </source>
</reference>
<protein>
    <submittedName>
        <fullName evidence="1">Uncharacterized protein</fullName>
    </submittedName>
</protein>
<dbReference type="Proteomes" id="UP000324222">
    <property type="component" value="Unassembled WGS sequence"/>
</dbReference>
<comment type="caution">
    <text evidence="1">The sequence shown here is derived from an EMBL/GenBank/DDBJ whole genome shotgun (WGS) entry which is preliminary data.</text>
</comment>
<name>A0A5B7H2H5_PORTR</name>
<sequence length="54" mass="6018">MPSGERGSFISRLKECLHRMRNFGTHASHTVRTDSKIAGHNFLAIAHLFLAALI</sequence>
<dbReference type="EMBL" id="VSRR010023154">
    <property type="protein sequence ID" value="MPC65282.1"/>
    <property type="molecule type" value="Genomic_DNA"/>
</dbReference>
<evidence type="ECO:0000313" key="2">
    <source>
        <dbReference type="Proteomes" id="UP000324222"/>
    </source>
</evidence>
<gene>
    <name evidence="1" type="ORF">E2C01_059415</name>
</gene>
<organism evidence="1 2">
    <name type="scientific">Portunus trituberculatus</name>
    <name type="common">Swimming crab</name>
    <name type="synonym">Neptunus trituberculatus</name>
    <dbReference type="NCBI Taxonomy" id="210409"/>
    <lineage>
        <taxon>Eukaryota</taxon>
        <taxon>Metazoa</taxon>
        <taxon>Ecdysozoa</taxon>
        <taxon>Arthropoda</taxon>
        <taxon>Crustacea</taxon>
        <taxon>Multicrustacea</taxon>
        <taxon>Malacostraca</taxon>
        <taxon>Eumalacostraca</taxon>
        <taxon>Eucarida</taxon>
        <taxon>Decapoda</taxon>
        <taxon>Pleocyemata</taxon>
        <taxon>Brachyura</taxon>
        <taxon>Eubrachyura</taxon>
        <taxon>Portunoidea</taxon>
        <taxon>Portunidae</taxon>
        <taxon>Portuninae</taxon>
        <taxon>Portunus</taxon>
    </lineage>
</organism>